<comment type="caution">
    <text evidence="2">The sequence shown here is derived from an EMBL/GenBank/DDBJ whole genome shotgun (WGS) entry which is preliminary data.</text>
</comment>
<dbReference type="EMBL" id="RAPF01000013">
    <property type="protein sequence ID" value="RKF17632.1"/>
    <property type="molecule type" value="Genomic_DNA"/>
</dbReference>
<reference evidence="2 3" key="1">
    <citation type="submission" date="2018-09" db="EMBL/GenBank/DDBJ databases">
        <title>Altererythrobacter spongiae sp. nov., isolated from a marine sponge.</title>
        <authorList>
            <person name="Zhuang L."/>
            <person name="Luo L."/>
        </authorList>
    </citation>
    <scope>NUCLEOTIDE SEQUENCE [LARGE SCALE GENOMIC DNA]</scope>
    <source>
        <strain evidence="2 3">HN-Y73</strain>
    </source>
</reference>
<sequence length="98" mass="10759">MGYEAIYLLLQALLVLVIGAGGPLLLGANGNFAVLVAVLLIYSLAIHAWLFRGGRIGKRRTDVALRWASLVRLSPVIVRLCRDTDLLALFSKAMVKRR</sequence>
<dbReference type="Proteomes" id="UP000284395">
    <property type="component" value="Unassembled WGS sequence"/>
</dbReference>
<keyword evidence="1" id="KW-1133">Transmembrane helix</keyword>
<keyword evidence="1" id="KW-0472">Membrane</keyword>
<feature type="transmembrane region" description="Helical" evidence="1">
    <location>
        <begin position="7"/>
        <end position="26"/>
    </location>
</feature>
<name>A0A420EAF4_9SPHN</name>
<feature type="transmembrane region" description="Helical" evidence="1">
    <location>
        <begin position="32"/>
        <end position="51"/>
    </location>
</feature>
<evidence type="ECO:0000256" key="1">
    <source>
        <dbReference type="SAM" id="Phobius"/>
    </source>
</evidence>
<proteinExistence type="predicted"/>
<accession>A0A420EAF4</accession>
<evidence type="ECO:0000313" key="3">
    <source>
        <dbReference type="Proteomes" id="UP000284395"/>
    </source>
</evidence>
<gene>
    <name evidence="2" type="ORF">D6851_15980</name>
</gene>
<evidence type="ECO:0000313" key="2">
    <source>
        <dbReference type="EMBL" id="RKF17632.1"/>
    </source>
</evidence>
<keyword evidence="3" id="KW-1185">Reference proteome</keyword>
<organism evidence="2 3">
    <name type="scientific">Altericroceibacterium spongiae</name>
    <dbReference type="NCBI Taxonomy" id="2320269"/>
    <lineage>
        <taxon>Bacteria</taxon>
        <taxon>Pseudomonadati</taxon>
        <taxon>Pseudomonadota</taxon>
        <taxon>Alphaproteobacteria</taxon>
        <taxon>Sphingomonadales</taxon>
        <taxon>Erythrobacteraceae</taxon>
        <taxon>Altericroceibacterium</taxon>
    </lineage>
</organism>
<keyword evidence="1" id="KW-0812">Transmembrane</keyword>
<dbReference type="AlphaFoldDB" id="A0A420EAF4"/>
<protein>
    <submittedName>
        <fullName evidence="2">Uncharacterized protein</fullName>
    </submittedName>
</protein>